<comment type="caution">
    <text evidence="5">The sequence shown here is derived from an EMBL/GenBank/DDBJ whole genome shotgun (WGS) entry which is preliminary data.</text>
</comment>
<dbReference type="InterPro" id="IPR001845">
    <property type="entry name" value="HTH_ArsR_DNA-bd_dom"/>
</dbReference>
<keyword evidence="6" id="KW-1185">Reference proteome</keyword>
<keyword evidence="1" id="KW-0805">Transcription regulation</keyword>
<dbReference type="InterPro" id="IPR036388">
    <property type="entry name" value="WH-like_DNA-bd_sf"/>
</dbReference>
<dbReference type="CDD" id="cd00090">
    <property type="entry name" value="HTH_ARSR"/>
    <property type="match status" value="1"/>
</dbReference>
<gene>
    <name evidence="5" type="ORF">ACFPPC_09725</name>
</gene>
<dbReference type="Proteomes" id="UP001596104">
    <property type="component" value="Unassembled WGS sequence"/>
</dbReference>
<dbReference type="PANTHER" id="PTHR33154:SF33">
    <property type="entry name" value="TRANSCRIPTIONAL REPRESSOR SDPR"/>
    <property type="match status" value="1"/>
</dbReference>
<sequence length="105" mass="11845">MKDMDRFTALADPTRRRIVEMLGQRAMAAGEITAQFGMSAPAISQHLKVLKEAGLVSVEVSGQRRIYRLDPDGLDAFDAWVRQVRGFWNAGLDRLERELAKPEDE</sequence>
<proteinExistence type="predicted"/>
<dbReference type="PANTHER" id="PTHR33154">
    <property type="entry name" value="TRANSCRIPTIONAL REGULATOR, ARSR FAMILY"/>
    <property type="match status" value="1"/>
</dbReference>
<dbReference type="Pfam" id="PF01022">
    <property type="entry name" value="HTH_5"/>
    <property type="match status" value="1"/>
</dbReference>
<evidence type="ECO:0000256" key="2">
    <source>
        <dbReference type="ARBA" id="ARBA00023125"/>
    </source>
</evidence>
<dbReference type="Gene3D" id="1.10.10.10">
    <property type="entry name" value="Winged helix-like DNA-binding domain superfamily/Winged helix DNA-binding domain"/>
    <property type="match status" value="1"/>
</dbReference>
<dbReference type="NCBIfam" id="NF033788">
    <property type="entry name" value="HTH_metalloreg"/>
    <property type="match status" value="1"/>
</dbReference>
<dbReference type="InterPro" id="IPR036390">
    <property type="entry name" value="WH_DNA-bd_sf"/>
</dbReference>
<name>A0ABW0H8E1_9HYPH</name>
<dbReference type="SMART" id="SM00418">
    <property type="entry name" value="HTH_ARSR"/>
    <property type="match status" value="1"/>
</dbReference>
<dbReference type="SUPFAM" id="SSF46785">
    <property type="entry name" value="Winged helix' DNA-binding domain"/>
    <property type="match status" value="1"/>
</dbReference>
<dbReference type="EMBL" id="JBHSLV010000017">
    <property type="protein sequence ID" value="MFC5392910.1"/>
    <property type="molecule type" value="Genomic_DNA"/>
</dbReference>
<evidence type="ECO:0000256" key="3">
    <source>
        <dbReference type="ARBA" id="ARBA00023163"/>
    </source>
</evidence>
<dbReference type="PROSITE" id="PS50987">
    <property type="entry name" value="HTH_ARSR_2"/>
    <property type="match status" value="1"/>
</dbReference>
<keyword evidence="2" id="KW-0238">DNA-binding</keyword>
<keyword evidence="3" id="KW-0804">Transcription</keyword>
<protein>
    <submittedName>
        <fullName evidence="5">ArsR/SmtB family transcription factor</fullName>
    </submittedName>
</protein>
<evidence type="ECO:0000259" key="4">
    <source>
        <dbReference type="PROSITE" id="PS50987"/>
    </source>
</evidence>
<dbReference type="PRINTS" id="PR00778">
    <property type="entry name" value="HTHARSR"/>
</dbReference>
<accession>A0ABW0H8E1</accession>
<reference evidence="6" key="1">
    <citation type="journal article" date="2019" name="Int. J. Syst. Evol. Microbiol.">
        <title>The Global Catalogue of Microorganisms (GCM) 10K type strain sequencing project: providing services to taxonomists for standard genome sequencing and annotation.</title>
        <authorList>
            <consortium name="The Broad Institute Genomics Platform"/>
            <consortium name="The Broad Institute Genome Sequencing Center for Infectious Disease"/>
            <person name="Wu L."/>
            <person name="Ma J."/>
        </authorList>
    </citation>
    <scope>NUCLEOTIDE SEQUENCE [LARGE SCALE GENOMIC DNA]</scope>
    <source>
        <strain evidence="6">CGMCC 1.16326</strain>
    </source>
</reference>
<evidence type="ECO:0000313" key="5">
    <source>
        <dbReference type="EMBL" id="MFC5392910.1"/>
    </source>
</evidence>
<dbReference type="InterPro" id="IPR011991">
    <property type="entry name" value="ArsR-like_HTH"/>
</dbReference>
<evidence type="ECO:0000313" key="6">
    <source>
        <dbReference type="Proteomes" id="UP001596104"/>
    </source>
</evidence>
<feature type="domain" description="HTH arsR-type" evidence="4">
    <location>
        <begin position="1"/>
        <end position="99"/>
    </location>
</feature>
<dbReference type="RefSeq" id="WP_291673638.1">
    <property type="nucleotide sequence ID" value="NZ_JBHSLV010000017.1"/>
</dbReference>
<dbReference type="InterPro" id="IPR051081">
    <property type="entry name" value="HTH_MetalResp_TranReg"/>
</dbReference>
<evidence type="ECO:0000256" key="1">
    <source>
        <dbReference type="ARBA" id="ARBA00023015"/>
    </source>
</evidence>
<organism evidence="5 6">
    <name type="scientific">Bosea vestrisii</name>
    <dbReference type="NCBI Taxonomy" id="151416"/>
    <lineage>
        <taxon>Bacteria</taxon>
        <taxon>Pseudomonadati</taxon>
        <taxon>Pseudomonadota</taxon>
        <taxon>Alphaproteobacteria</taxon>
        <taxon>Hyphomicrobiales</taxon>
        <taxon>Boseaceae</taxon>
        <taxon>Bosea</taxon>
    </lineage>
</organism>